<feature type="domain" description="Amidohydrolase-related" evidence="2">
    <location>
        <begin position="126"/>
        <end position="384"/>
    </location>
</feature>
<evidence type="ECO:0000313" key="3">
    <source>
        <dbReference type="EMBL" id="SUZ60656.1"/>
    </source>
</evidence>
<dbReference type="GO" id="GO:0005737">
    <property type="term" value="C:cytoplasm"/>
    <property type="evidence" value="ECO:0007669"/>
    <property type="project" value="TreeGrafter"/>
</dbReference>
<dbReference type="PANTHER" id="PTHR21240">
    <property type="entry name" value="2-AMINO-3-CARBOXYLMUCONATE-6-SEMIALDEHYDE DECARBOXYLASE"/>
    <property type="match status" value="1"/>
</dbReference>
<protein>
    <recommendedName>
        <fullName evidence="2">Amidohydrolase-related domain-containing protein</fullName>
    </recommendedName>
</protein>
<evidence type="ECO:0000259" key="2">
    <source>
        <dbReference type="Pfam" id="PF04909"/>
    </source>
</evidence>
<evidence type="ECO:0000256" key="1">
    <source>
        <dbReference type="ARBA" id="ARBA00023239"/>
    </source>
</evidence>
<dbReference type="GO" id="GO:0016787">
    <property type="term" value="F:hydrolase activity"/>
    <property type="evidence" value="ECO:0007669"/>
    <property type="project" value="InterPro"/>
</dbReference>
<reference evidence="3" key="1">
    <citation type="submission" date="2018-05" db="EMBL/GenBank/DDBJ databases">
        <authorList>
            <person name="Lanie J.A."/>
            <person name="Ng W.-L."/>
            <person name="Kazmierczak K.M."/>
            <person name="Andrzejewski T.M."/>
            <person name="Davidsen T.M."/>
            <person name="Wayne K.J."/>
            <person name="Tettelin H."/>
            <person name="Glass J.I."/>
            <person name="Rusch D."/>
            <person name="Podicherti R."/>
            <person name="Tsui H.-C.T."/>
            <person name="Winkler M.E."/>
        </authorList>
    </citation>
    <scope>NUCLEOTIDE SEQUENCE</scope>
</reference>
<name>A0A381P160_9ZZZZ</name>
<dbReference type="AlphaFoldDB" id="A0A381P160"/>
<dbReference type="Pfam" id="PF04909">
    <property type="entry name" value="Amidohydro_2"/>
    <property type="match status" value="1"/>
</dbReference>
<sequence length="386" mass="42663">MTIEGNGNSVGPLVDADGHVLEPADTWQKYIDPKFRDRAIRIELDADGSERLLFDNKPFEFLKGNLGGLGGIDLEKGGLGVQTRDYTYAEGSPRGGYDPAARIEVLDQEGIDRVLLYPTIGICWEGNVSDPSLATAYTRAYNRWIVDFCSHDPQRLYPIAHISLIDPEGAVEEVVRARKAGCVGVYLSPDLEARGGKAFIDPAFDLFWGTVQDLEMPVGFHVVVRDQPAFSRFSTPGTPGDGLFFFAFLAIDVMAAFTSMLSSGLLEKYPRLKCAVLEAGGNWISAWLDRMDHKYEVMSSVVPLSMKPSEYFYRQCLIAMDPDEGMNAEVIDHIGADYVIWASDYPHIDASYGVAKEMTESVRSLSLDAQRKVLGGNAMRFYGLPD</sequence>
<dbReference type="GO" id="GO:0019748">
    <property type="term" value="P:secondary metabolic process"/>
    <property type="evidence" value="ECO:0007669"/>
    <property type="project" value="TreeGrafter"/>
</dbReference>
<dbReference type="InterPro" id="IPR032466">
    <property type="entry name" value="Metal_Hydrolase"/>
</dbReference>
<gene>
    <name evidence="3" type="ORF">METZ01_LOCUS13510</name>
</gene>
<organism evidence="3">
    <name type="scientific">marine metagenome</name>
    <dbReference type="NCBI Taxonomy" id="408172"/>
    <lineage>
        <taxon>unclassified sequences</taxon>
        <taxon>metagenomes</taxon>
        <taxon>ecological metagenomes</taxon>
    </lineage>
</organism>
<dbReference type="EMBL" id="UINC01000756">
    <property type="protein sequence ID" value="SUZ60656.1"/>
    <property type="molecule type" value="Genomic_DNA"/>
</dbReference>
<dbReference type="PANTHER" id="PTHR21240:SF28">
    <property type="entry name" value="ISO-OROTATE DECARBOXYLASE (EUROFUNG)"/>
    <property type="match status" value="1"/>
</dbReference>
<dbReference type="SUPFAM" id="SSF51556">
    <property type="entry name" value="Metallo-dependent hydrolases"/>
    <property type="match status" value="1"/>
</dbReference>
<proteinExistence type="predicted"/>
<keyword evidence="1" id="KW-0456">Lyase</keyword>
<dbReference type="InterPro" id="IPR006680">
    <property type="entry name" value="Amidohydro-rel"/>
</dbReference>
<accession>A0A381P160</accession>
<dbReference type="InterPro" id="IPR032465">
    <property type="entry name" value="ACMSD"/>
</dbReference>
<dbReference type="GO" id="GO:0016831">
    <property type="term" value="F:carboxy-lyase activity"/>
    <property type="evidence" value="ECO:0007669"/>
    <property type="project" value="InterPro"/>
</dbReference>
<dbReference type="Gene3D" id="3.20.20.140">
    <property type="entry name" value="Metal-dependent hydrolases"/>
    <property type="match status" value="1"/>
</dbReference>